<keyword evidence="2" id="KW-0793">Thylakoid</keyword>
<dbReference type="InterPro" id="IPR023222">
    <property type="entry name" value="PsbQ-like_dom_sf"/>
</dbReference>
<dbReference type="OrthoDB" id="425184at2"/>
<dbReference type="RefSeq" id="WP_099799458.1">
    <property type="nucleotide sequence ID" value="NZ_CP018092.1"/>
</dbReference>
<dbReference type="EMBL" id="CP018092">
    <property type="protein sequence ID" value="ATS19121.1"/>
    <property type="molecule type" value="Genomic_DNA"/>
</dbReference>
<keyword evidence="5" id="KW-1185">Reference proteome</keyword>
<proteinExistence type="predicted"/>
<dbReference type="SUPFAM" id="SSF101112">
    <property type="entry name" value="Oxygen-evolving enhancer protein 3"/>
    <property type="match status" value="1"/>
</dbReference>
<gene>
    <name evidence="4" type="ORF">BRW62_10645</name>
</gene>
<organism evidence="4 5">
    <name type="scientific">Parathermosynechococcus lividus PCC 6715</name>
    <dbReference type="NCBI Taxonomy" id="1917166"/>
    <lineage>
        <taxon>Bacteria</taxon>
        <taxon>Bacillati</taxon>
        <taxon>Cyanobacteriota</taxon>
        <taxon>Cyanophyceae</taxon>
        <taxon>Acaryochloridales</taxon>
        <taxon>Thermosynechococcaceae</taxon>
        <taxon>Parathermosynechococcus</taxon>
    </lineage>
</organism>
<comment type="subcellular location">
    <subcellularLocation>
        <location evidence="1">Membrane</location>
    </subcellularLocation>
</comment>
<dbReference type="GO" id="GO:0019898">
    <property type="term" value="C:extrinsic component of membrane"/>
    <property type="evidence" value="ECO:0007669"/>
    <property type="project" value="InterPro"/>
</dbReference>
<protein>
    <submittedName>
        <fullName evidence="4">Photosystem II protein PsbQ</fullName>
    </submittedName>
</protein>
<evidence type="ECO:0000313" key="5">
    <source>
        <dbReference type="Proteomes" id="UP000231057"/>
    </source>
</evidence>
<name>A0A2D2Q3M4_PARLV</name>
<dbReference type="Gene3D" id="1.20.120.290">
    <property type="entry name" value="Oxygen-evolving enhancer protein 3 (PsbQ), four-helix up-down bundle"/>
    <property type="match status" value="1"/>
</dbReference>
<dbReference type="PROSITE" id="PS51257">
    <property type="entry name" value="PROKAR_LIPOPROTEIN"/>
    <property type="match status" value="1"/>
</dbReference>
<dbReference type="AlphaFoldDB" id="A0A2D2Q3M4"/>
<evidence type="ECO:0000256" key="3">
    <source>
        <dbReference type="ARBA" id="ARBA00023136"/>
    </source>
</evidence>
<dbReference type="Pfam" id="PF05757">
    <property type="entry name" value="PsbQ"/>
    <property type="match status" value="1"/>
</dbReference>
<evidence type="ECO:0000313" key="4">
    <source>
        <dbReference type="EMBL" id="ATS19121.1"/>
    </source>
</evidence>
<reference evidence="5" key="2">
    <citation type="journal article" date="2022" name="Front. Microbiol.">
        <title>Comparative Genomic Analysis Revealed Distinct Molecular Components and Organization of CO2-Concentrating Mechanism in Thermophilic Cyanobacteria.</title>
        <authorList>
            <person name="Tang J."/>
            <person name="Zhou H."/>
            <person name="Yao D."/>
            <person name="Riaz S."/>
            <person name="You D."/>
            <person name="Klepacz-Smolka A."/>
            <person name="Daroch M."/>
        </authorList>
    </citation>
    <scope>NUCLEOTIDE SEQUENCE [LARGE SCALE GENOMIC DNA]</scope>
    <source>
        <strain evidence="5">PCC 6715</strain>
    </source>
</reference>
<dbReference type="GO" id="GO:0005509">
    <property type="term" value="F:calcium ion binding"/>
    <property type="evidence" value="ECO:0007669"/>
    <property type="project" value="InterPro"/>
</dbReference>
<sequence length="152" mass="16572">MVRLNRTSLISLILTLVAVVLVGCGGPSATTTVPPTYSDLQITRINDYLSDIEKNAERFADLEASIAKADWQEAGNIMRGSLGEMLMDMRALNRNLLAKDQPTPTALTRALTEDFLKIDQAADLNSVPLAQEGFRDATADFNAYLNSLPKLS</sequence>
<reference evidence="4 5" key="1">
    <citation type="submission" date="2016-11" db="EMBL/GenBank/DDBJ databases">
        <title>Complete genome sequence of thermophilic cyanobacteria strain Synechococcus sp. PCC6715.</title>
        <authorList>
            <person name="Tang J."/>
            <person name="Daroch M."/>
            <person name="Liang Y."/>
            <person name="Jiang D."/>
            <person name="Shah M."/>
        </authorList>
    </citation>
    <scope>NUCLEOTIDE SEQUENCE [LARGE SCALE GENOMIC DNA]</scope>
    <source>
        <strain evidence="4 5">PCC 6715</strain>
    </source>
</reference>
<dbReference type="GO" id="GO:0009654">
    <property type="term" value="C:photosystem II oxygen evolving complex"/>
    <property type="evidence" value="ECO:0007669"/>
    <property type="project" value="InterPro"/>
</dbReference>
<accession>A0A2D2Q3M4</accession>
<dbReference type="InterPro" id="IPR008797">
    <property type="entry name" value="PSII_PsbQ"/>
</dbReference>
<evidence type="ECO:0000256" key="2">
    <source>
        <dbReference type="ARBA" id="ARBA00023078"/>
    </source>
</evidence>
<evidence type="ECO:0000256" key="1">
    <source>
        <dbReference type="ARBA" id="ARBA00004370"/>
    </source>
</evidence>
<dbReference type="KEGG" id="slw:BRW62_10645"/>
<dbReference type="InterPro" id="IPR017487">
    <property type="entry name" value="PSII_PsbQ_cyanobac"/>
</dbReference>
<dbReference type="GO" id="GO:0015979">
    <property type="term" value="P:photosynthesis"/>
    <property type="evidence" value="ECO:0007669"/>
    <property type="project" value="InterPro"/>
</dbReference>
<dbReference type="Proteomes" id="UP000231057">
    <property type="component" value="Chromosome"/>
</dbReference>
<dbReference type="NCBIfam" id="TIGR03042">
    <property type="entry name" value="PS_II_psbQ_bact"/>
    <property type="match status" value="1"/>
</dbReference>
<keyword evidence="3" id="KW-0472">Membrane</keyword>